<feature type="domain" description="6-hydroxymethylpterin diphosphokinase MptE-like" evidence="1">
    <location>
        <begin position="210"/>
        <end position="378"/>
    </location>
</feature>
<dbReference type="PANTHER" id="PTHR41786">
    <property type="entry name" value="MOTILITY ACCESSORY FACTOR MAF"/>
    <property type="match status" value="1"/>
</dbReference>
<evidence type="ECO:0000313" key="2">
    <source>
        <dbReference type="EMBL" id="TXJ12426.1"/>
    </source>
</evidence>
<sequence>MSGNDIRIKNLDAIKKNIKAYPIDFLNLLKNKNDNFDISLELIETKYKKYSAKVFKNGKSIFLHSAYNPEKEANALINEIKKETEKDLDLVFIFGIGAGYLINAFKKLNINIVVIEPSIKFFNLLIDNFKLDKILEDNITFFIGGDDIEDIEKFISLTNTKKVKFFITRSYATLFNEEALFYQSKVLSIVDKKIININTISRFDKLWAYNIASNVVEISTHYGVNKFFDKYKNIPAIIVSAGPSLEKNIRKLKEIKNKALIIAVDTAMKPLFSHNISPHFVITIDPQKKNSKYFRNVNFKESVLIAESSVDKEAIDSFNGEIYFINSIFPLAKYFMEELGDRGDITTGGSVSTAAYDFAIRIGANPIIMVGLDLSFPNYQTHIKGSYHEENFFTEIYKLDSYDSRIYKVLIAGNLREEKNIYNEKVWTDSRFDMYKNWYEEQCEKNNKIKFYNATEGGIIINGMENIKLEELIEKFNDIEINIDKDDRNIERKNEILTNIKNGLIKIDGEISKIKPYVLNALELCEKINSELKRHRKVDKLLENLNEFDIKILNISKVNEFLGITMQKTIKAITEGFIFEDEKYDKSIVNSYKLYEAMKESIDFNRYIIKRALIKIDKELK</sequence>
<evidence type="ECO:0000259" key="1">
    <source>
        <dbReference type="Pfam" id="PF01973"/>
    </source>
</evidence>
<dbReference type="PANTHER" id="PTHR41786:SF1">
    <property type="entry name" value="6-HYDROXYMETHYLPTERIN DIPHOSPHOKINASE MPTE-LIKE DOMAIN-CONTAINING PROTEIN"/>
    <property type="match status" value="1"/>
</dbReference>
<dbReference type="InterPro" id="IPR002826">
    <property type="entry name" value="MptE-like"/>
</dbReference>
<evidence type="ECO:0000313" key="3">
    <source>
        <dbReference type="Proteomes" id="UP000325116"/>
    </source>
</evidence>
<dbReference type="AlphaFoldDB" id="A0A5C8CHK3"/>
<dbReference type="Pfam" id="PF01973">
    <property type="entry name" value="MptE-like"/>
    <property type="match status" value="1"/>
</dbReference>
<name>A0A5C8CHK3_9SPIR</name>
<gene>
    <name evidence="2" type="ORF">EPJ80_06480</name>
</gene>
<dbReference type="RefSeq" id="WP_147758358.1">
    <property type="nucleotide sequence ID" value="NZ_SAXT01000004.1"/>
</dbReference>
<dbReference type="EMBL" id="SAXT01000004">
    <property type="protein sequence ID" value="TXJ12426.1"/>
    <property type="molecule type" value="Genomic_DNA"/>
</dbReference>
<dbReference type="Proteomes" id="UP000325116">
    <property type="component" value="Unassembled WGS sequence"/>
</dbReference>
<comment type="caution">
    <text evidence="2">The sequence shown here is derived from an EMBL/GenBank/DDBJ whole genome shotgun (WGS) entry which is preliminary data.</text>
</comment>
<protein>
    <submittedName>
        <fullName evidence="2">DUF115 domain-containing protein</fullName>
    </submittedName>
</protein>
<proteinExistence type="predicted"/>
<accession>A0A5C8CHK3</accession>
<organism evidence="2 3">
    <name type="scientific">Brachyspira aalborgi</name>
    <dbReference type="NCBI Taxonomy" id="29522"/>
    <lineage>
        <taxon>Bacteria</taxon>
        <taxon>Pseudomonadati</taxon>
        <taxon>Spirochaetota</taxon>
        <taxon>Spirochaetia</taxon>
        <taxon>Brachyspirales</taxon>
        <taxon>Brachyspiraceae</taxon>
        <taxon>Brachyspira</taxon>
    </lineage>
</organism>
<reference evidence="2 3" key="1">
    <citation type="journal article" date="1992" name="Lakartidningen">
        <title>[Penicillin V and not amoxicillin is the first choice preparation in acute otitis].</title>
        <authorList>
            <person name="Kamme C."/>
            <person name="Lundgren K."/>
            <person name="Prellner K."/>
        </authorList>
    </citation>
    <scope>NUCLEOTIDE SEQUENCE [LARGE SCALE GENOMIC DNA]</scope>
    <source>
        <strain evidence="2 3">W1</strain>
    </source>
</reference>